<name>A0A160TI77_9ZZZZ</name>
<dbReference type="CDD" id="cd02869">
    <property type="entry name" value="PseudoU_synth_RluA_like"/>
    <property type="match status" value="1"/>
</dbReference>
<proteinExistence type="inferred from homology"/>
<dbReference type="InterPro" id="IPR006224">
    <property type="entry name" value="PsdUridine_synth_RluA-like_CS"/>
</dbReference>
<dbReference type="AlphaFoldDB" id="A0A160TI77"/>
<dbReference type="Pfam" id="PF00849">
    <property type="entry name" value="PseudoU_synth_2"/>
    <property type="match status" value="1"/>
</dbReference>
<dbReference type="InterPro" id="IPR050188">
    <property type="entry name" value="RluA_PseudoU_synthase"/>
</dbReference>
<dbReference type="PANTHER" id="PTHR21600">
    <property type="entry name" value="MITOCHONDRIAL RNA PSEUDOURIDINE SYNTHASE"/>
    <property type="match status" value="1"/>
</dbReference>
<comment type="similarity">
    <text evidence="1">Belongs to the pseudouridine synthase RluA family.</text>
</comment>
<sequence>MLLDKVLFLDGEAIVIDKPAGLPVDRPRDGSLSLENHLEALAFGFRRWPQAVHRLDRDTSGCLLLSRNPKAHARFHHAFEAGIVEKRYLAVLEGVPDGESGLVDLALSKISTAETGWRMRGDPSGKPSRTAWRVLAVKDGRSFVEFRPETGRTHQIRVHAAEALGAPVVGDPVYGDGKGETLLHAASLLVPRTGKDPIRAEAPLPERFLKAGFSV</sequence>
<dbReference type="PANTHER" id="PTHR21600:SF44">
    <property type="entry name" value="RIBOSOMAL LARGE SUBUNIT PSEUDOURIDINE SYNTHASE D"/>
    <property type="match status" value="1"/>
</dbReference>
<dbReference type="GO" id="GO:0000455">
    <property type="term" value="P:enzyme-directed rRNA pseudouridine synthesis"/>
    <property type="evidence" value="ECO:0007669"/>
    <property type="project" value="TreeGrafter"/>
</dbReference>
<dbReference type="PROSITE" id="PS01129">
    <property type="entry name" value="PSI_RLU"/>
    <property type="match status" value="1"/>
</dbReference>
<evidence type="ECO:0000256" key="2">
    <source>
        <dbReference type="ARBA" id="ARBA00023235"/>
    </source>
</evidence>
<reference evidence="4" key="1">
    <citation type="submission" date="2015-10" db="EMBL/GenBank/DDBJ databases">
        <authorList>
            <person name="Gilbert D.G."/>
        </authorList>
    </citation>
    <scope>NUCLEOTIDE SEQUENCE</scope>
</reference>
<dbReference type="GO" id="GO:0004730">
    <property type="term" value="F:pseudouridylate synthase activity"/>
    <property type="evidence" value="ECO:0007669"/>
    <property type="project" value="UniProtKB-EC"/>
</dbReference>
<dbReference type="InterPro" id="IPR006145">
    <property type="entry name" value="PsdUridine_synth_RsuA/RluA"/>
</dbReference>
<accession>A0A160TI77</accession>
<dbReference type="EC" id="4.2.1.70" evidence="4"/>
<keyword evidence="2" id="KW-0413">Isomerase</keyword>
<dbReference type="Gene3D" id="3.30.2350.10">
    <property type="entry name" value="Pseudouridine synthase"/>
    <property type="match status" value="1"/>
</dbReference>
<gene>
    <name evidence="4" type="ORF">MGWOODY_Smn8</name>
</gene>
<dbReference type="InterPro" id="IPR020103">
    <property type="entry name" value="PsdUridine_synth_cat_dom_sf"/>
</dbReference>
<evidence type="ECO:0000313" key="4">
    <source>
        <dbReference type="EMBL" id="CUS44680.1"/>
    </source>
</evidence>
<evidence type="ECO:0000259" key="3">
    <source>
        <dbReference type="Pfam" id="PF00849"/>
    </source>
</evidence>
<dbReference type="SUPFAM" id="SSF55120">
    <property type="entry name" value="Pseudouridine synthase"/>
    <property type="match status" value="1"/>
</dbReference>
<organism evidence="4">
    <name type="scientific">hydrothermal vent metagenome</name>
    <dbReference type="NCBI Taxonomy" id="652676"/>
    <lineage>
        <taxon>unclassified sequences</taxon>
        <taxon>metagenomes</taxon>
        <taxon>ecological metagenomes</taxon>
    </lineage>
</organism>
<dbReference type="GO" id="GO:0003723">
    <property type="term" value="F:RNA binding"/>
    <property type="evidence" value="ECO:0007669"/>
    <property type="project" value="InterPro"/>
</dbReference>
<dbReference type="GO" id="GO:0009982">
    <property type="term" value="F:pseudouridine synthase activity"/>
    <property type="evidence" value="ECO:0007669"/>
    <property type="project" value="InterPro"/>
</dbReference>
<keyword evidence="4" id="KW-0456">Lyase</keyword>
<evidence type="ECO:0000256" key="1">
    <source>
        <dbReference type="ARBA" id="ARBA00010876"/>
    </source>
</evidence>
<feature type="domain" description="Pseudouridine synthase RsuA/RluA-like" evidence="3">
    <location>
        <begin position="14"/>
        <end position="161"/>
    </location>
</feature>
<protein>
    <submittedName>
        <fullName evidence="4">Ribosomal large subunit pseudouridine synthase C</fullName>
        <ecNumber evidence="4">4.2.1.70</ecNumber>
    </submittedName>
</protein>
<dbReference type="EMBL" id="CZQE01000166">
    <property type="protein sequence ID" value="CUS44680.1"/>
    <property type="molecule type" value="Genomic_DNA"/>
</dbReference>